<evidence type="ECO:0000256" key="4">
    <source>
        <dbReference type="ARBA" id="ARBA00023002"/>
    </source>
</evidence>
<proteinExistence type="predicted"/>
<evidence type="ECO:0000313" key="7">
    <source>
        <dbReference type="Proteomes" id="UP000823399"/>
    </source>
</evidence>
<dbReference type="InterPro" id="IPR047109">
    <property type="entry name" value="CAD-like"/>
</dbReference>
<evidence type="ECO:0000259" key="5">
    <source>
        <dbReference type="SMART" id="SM00829"/>
    </source>
</evidence>
<comment type="cofactor">
    <cofactor evidence="1">
        <name>Zn(2+)</name>
        <dbReference type="ChEBI" id="CHEBI:29105"/>
    </cofactor>
</comment>
<keyword evidence="3" id="KW-0862">Zinc</keyword>
<organism evidence="6 7">
    <name type="scientific">Suillus discolor</name>
    <dbReference type="NCBI Taxonomy" id="1912936"/>
    <lineage>
        <taxon>Eukaryota</taxon>
        <taxon>Fungi</taxon>
        <taxon>Dikarya</taxon>
        <taxon>Basidiomycota</taxon>
        <taxon>Agaricomycotina</taxon>
        <taxon>Agaricomycetes</taxon>
        <taxon>Agaricomycetidae</taxon>
        <taxon>Boletales</taxon>
        <taxon>Suillineae</taxon>
        <taxon>Suillaceae</taxon>
        <taxon>Suillus</taxon>
    </lineage>
</organism>
<dbReference type="SMART" id="SM00829">
    <property type="entry name" value="PKS_ER"/>
    <property type="match status" value="1"/>
</dbReference>
<protein>
    <submittedName>
        <fullName evidence="6">Chaperonin 10-like protein</fullName>
    </submittedName>
</protein>
<dbReference type="GO" id="GO:0016616">
    <property type="term" value="F:oxidoreductase activity, acting on the CH-OH group of donors, NAD or NADP as acceptor"/>
    <property type="evidence" value="ECO:0007669"/>
    <property type="project" value="InterPro"/>
</dbReference>
<dbReference type="OrthoDB" id="1879366at2759"/>
<dbReference type="EMBL" id="JABBWM010000071">
    <property type="protein sequence ID" value="KAG2096065.1"/>
    <property type="molecule type" value="Genomic_DNA"/>
</dbReference>
<dbReference type="Gene3D" id="3.40.50.720">
    <property type="entry name" value="NAD(P)-binding Rossmann-like Domain"/>
    <property type="match status" value="1"/>
</dbReference>
<dbReference type="GeneID" id="64694834"/>
<evidence type="ECO:0000256" key="2">
    <source>
        <dbReference type="ARBA" id="ARBA00022723"/>
    </source>
</evidence>
<name>A0A9P7JPK0_9AGAM</name>
<keyword evidence="4" id="KW-0560">Oxidoreductase</keyword>
<keyword evidence="7" id="KW-1185">Reference proteome</keyword>
<keyword evidence="2" id="KW-0479">Metal-binding</keyword>
<dbReference type="InterPro" id="IPR011032">
    <property type="entry name" value="GroES-like_sf"/>
</dbReference>
<reference evidence="6" key="1">
    <citation type="journal article" date="2020" name="New Phytol.">
        <title>Comparative genomics reveals dynamic genome evolution in host specialist ectomycorrhizal fungi.</title>
        <authorList>
            <person name="Lofgren L.A."/>
            <person name="Nguyen N.H."/>
            <person name="Vilgalys R."/>
            <person name="Ruytinx J."/>
            <person name="Liao H.L."/>
            <person name="Branco S."/>
            <person name="Kuo A."/>
            <person name="LaButti K."/>
            <person name="Lipzen A."/>
            <person name="Andreopoulos W."/>
            <person name="Pangilinan J."/>
            <person name="Riley R."/>
            <person name="Hundley H."/>
            <person name="Na H."/>
            <person name="Barry K."/>
            <person name="Grigoriev I.V."/>
            <person name="Stajich J.E."/>
            <person name="Kennedy P.G."/>
        </authorList>
    </citation>
    <scope>NUCLEOTIDE SEQUENCE</scope>
    <source>
        <strain evidence="6">FC423</strain>
    </source>
</reference>
<comment type="caution">
    <text evidence="6">The sequence shown here is derived from an EMBL/GenBank/DDBJ whole genome shotgun (WGS) entry which is preliminary data.</text>
</comment>
<dbReference type="PANTHER" id="PTHR42683">
    <property type="entry name" value="ALDEHYDE REDUCTASE"/>
    <property type="match status" value="1"/>
</dbReference>
<dbReference type="InterPro" id="IPR020843">
    <property type="entry name" value="ER"/>
</dbReference>
<feature type="domain" description="Enoyl reductase (ER)" evidence="5">
    <location>
        <begin position="16"/>
        <end position="336"/>
    </location>
</feature>
<dbReference type="Pfam" id="PF00107">
    <property type="entry name" value="ADH_zinc_N"/>
    <property type="match status" value="1"/>
</dbReference>
<dbReference type="FunFam" id="3.40.50.720:FF:000022">
    <property type="entry name" value="Cinnamyl alcohol dehydrogenase"/>
    <property type="match status" value="1"/>
</dbReference>
<dbReference type="PROSITE" id="PS00065">
    <property type="entry name" value="D_2_HYDROXYACID_DH_1"/>
    <property type="match status" value="1"/>
</dbReference>
<dbReference type="SUPFAM" id="SSF51735">
    <property type="entry name" value="NAD(P)-binding Rossmann-fold domains"/>
    <property type="match status" value="1"/>
</dbReference>
<evidence type="ECO:0000256" key="1">
    <source>
        <dbReference type="ARBA" id="ARBA00001947"/>
    </source>
</evidence>
<evidence type="ECO:0000313" key="6">
    <source>
        <dbReference type="EMBL" id="KAG2096065.1"/>
    </source>
</evidence>
<accession>A0A9P7JPK0</accession>
<dbReference type="InterPro" id="IPR013149">
    <property type="entry name" value="ADH-like_C"/>
</dbReference>
<dbReference type="CDD" id="cd05283">
    <property type="entry name" value="CAD1"/>
    <property type="match status" value="1"/>
</dbReference>
<dbReference type="AlphaFoldDB" id="A0A9P7JPK0"/>
<dbReference type="RefSeq" id="XP_041288072.1">
    <property type="nucleotide sequence ID" value="XM_041432575.1"/>
</dbReference>
<dbReference type="SUPFAM" id="SSF50129">
    <property type="entry name" value="GroES-like"/>
    <property type="match status" value="1"/>
</dbReference>
<sequence>MTGMTDEGIDITVFKGSPSGKIVASTTHKDGLKPDEVLLKITHAGLCGTDLHYKTSDMVLSHEGVGIVQQVGPEVTNFKTGDRAGWGYLHNSCGHCDECLSGNEIFCSERAMYGFSDFDQGGFASHAIWKAGFLFHIPDEISSSEAAPLMCAGATVFNAMHLYGMIPTDRVGIIGVGGLGHLAIQFAAKMGCQVVVFSGTEGKEVEAKQLGASEFYYVTKNMQALEIGAPLKHLFVTTSQQPDWNCYLNTLAPHAKIYPLTVSADALTLPYMQLVVNGITLQGSICPSRGTHVKMLRFAALHHIKPIIEEFPLTEDGIKEAIHKLEIGEVRYRAVLVAENDIAGKSK</sequence>
<dbReference type="InterPro" id="IPR036291">
    <property type="entry name" value="NAD(P)-bd_dom_sf"/>
</dbReference>
<dbReference type="Proteomes" id="UP000823399">
    <property type="component" value="Unassembled WGS sequence"/>
</dbReference>
<dbReference type="Pfam" id="PF08240">
    <property type="entry name" value="ADH_N"/>
    <property type="match status" value="1"/>
</dbReference>
<dbReference type="Gene3D" id="3.90.180.10">
    <property type="entry name" value="Medium-chain alcohol dehydrogenases, catalytic domain"/>
    <property type="match status" value="1"/>
</dbReference>
<dbReference type="InterPro" id="IPR013154">
    <property type="entry name" value="ADH-like_N"/>
</dbReference>
<dbReference type="GO" id="GO:0046872">
    <property type="term" value="F:metal ion binding"/>
    <property type="evidence" value="ECO:0007669"/>
    <property type="project" value="UniProtKB-KW"/>
</dbReference>
<gene>
    <name evidence="6" type="ORF">F5147DRAFT_618481</name>
</gene>
<evidence type="ECO:0000256" key="3">
    <source>
        <dbReference type="ARBA" id="ARBA00022833"/>
    </source>
</evidence>
<dbReference type="InterPro" id="IPR029752">
    <property type="entry name" value="D-isomer_DH_CS1"/>
</dbReference>